<dbReference type="AlphaFoldDB" id="A0A9N7V196"/>
<protein>
    <submittedName>
        <fullName evidence="2">Uncharacterized protein</fullName>
    </submittedName>
</protein>
<evidence type="ECO:0000256" key="1">
    <source>
        <dbReference type="SAM" id="MobiDB-lite"/>
    </source>
</evidence>
<dbReference type="Proteomes" id="UP001153269">
    <property type="component" value="Unassembled WGS sequence"/>
</dbReference>
<sequence>MQHTSGSEADGLQRPGSTWRFRSVSEQQKPEAHSPALDRRGPVLINNHFCRGTQMAASGFGNNSMKPRTQPAVCQQPRLPHLDALNCPVCPSGLTGHLIGIQSAWGRTEDSQYHRAADSRRVVMQNLRHLAKEQERVEPLSRRSVVRFHKCL</sequence>
<feature type="region of interest" description="Disordered" evidence="1">
    <location>
        <begin position="1"/>
        <end position="40"/>
    </location>
</feature>
<comment type="caution">
    <text evidence="2">The sequence shown here is derived from an EMBL/GenBank/DDBJ whole genome shotgun (WGS) entry which is preliminary data.</text>
</comment>
<evidence type="ECO:0000313" key="3">
    <source>
        <dbReference type="Proteomes" id="UP001153269"/>
    </source>
</evidence>
<proteinExistence type="predicted"/>
<keyword evidence="3" id="KW-1185">Reference proteome</keyword>
<feature type="compositionally biased region" description="Basic and acidic residues" evidence="1">
    <location>
        <begin position="28"/>
        <end position="40"/>
    </location>
</feature>
<dbReference type="EMBL" id="CADEAL010003124">
    <property type="protein sequence ID" value="CAB1443569.1"/>
    <property type="molecule type" value="Genomic_DNA"/>
</dbReference>
<organism evidence="2 3">
    <name type="scientific">Pleuronectes platessa</name>
    <name type="common">European plaice</name>
    <dbReference type="NCBI Taxonomy" id="8262"/>
    <lineage>
        <taxon>Eukaryota</taxon>
        <taxon>Metazoa</taxon>
        <taxon>Chordata</taxon>
        <taxon>Craniata</taxon>
        <taxon>Vertebrata</taxon>
        <taxon>Euteleostomi</taxon>
        <taxon>Actinopterygii</taxon>
        <taxon>Neopterygii</taxon>
        <taxon>Teleostei</taxon>
        <taxon>Neoteleostei</taxon>
        <taxon>Acanthomorphata</taxon>
        <taxon>Carangaria</taxon>
        <taxon>Pleuronectiformes</taxon>
        <taxon>Pleuronectoidei</taxon>
        <taxon>Pleuronectidae</taxon>
        <taxon>Pleuronectes</taxon>
    </lineage>
</organism>
<reference evidence="2" key="1">
    <citation type="submission" date="2020-03" db="EMBL/GenBank/DDBJ databases">
        <authorList>
            <person name="Weist P."/>
        </authorList>
    </citation>
    <scope>NUCLEOTIDE SEQUENCE</scope>
</reference>
<accession>A0A9N7V196</accession>
<evidence type="ECO:0000313" key="2">
    <source>
        <dbReference type="EMBL" id="CAB1443569.1"/>
    </source>
</evidence>
<name>A0A9N7V196_PLEPL</name>
<gene>
    <name evidence="2" type="ORF">PLEPLA_LOCUS31285</name>
</gene>